<dbReference type="EMBL" id="MDZC01000028">
    <property type="protein sequence ID" value="OGX87847.1"/>
    <property type="molecule type" value="Genomic_DNA"/>
</dbReference>
<dbReference type="Proteomes" id="UP000177791">
    <property type="component" value="Unassembled WGS sequence"/>
</dbReference>
<sequence length="163" mass="18496">MKISIQDLKTPRQWRSALGCDAHHFAQLLVVFRRAYAAVHEVQLADRMVIHPAGTRMRDEEDLLFFTLFSCKSGLTYDVLGLVCGLDGATAKRRQDEGLAVLREALRLANCLPEREFQSPAELQRYFSKRRAVLVDATEFATQRPQEKAAQKAQYSGKKNATR</sequence>
<dbReference type="AlphaFoldDB" id="A0A1G1TAH1"/>
<feature type="compositionally biased region" description="Polar residues" evidence="1">
    <location>
        <begin position="153"/>
        <end position="163"/>
    </location>
</feature>
<proteinExistence type="predicted"/>
<evidence type="ECO:0000313" key="2">
    <source>
        <dbReference type="EMBL" id="OGX87847.1"/>
    </source>
</evidence>
<dbReference type="RefSeq" id="WP_070732938.1">
    <property type="nucleotide sequence ID" value="NZ_MDZC01000028.1"/>
</dbReference>
<keyword evidence="3" id="KW-1185">Reference proteome</keyword>
<dbReference type="STRING" id="1908236.BEN48_11020"/>
<evidence type="ECO:0000256" key="1">
    <source>
        <dbReference type="SAM" id="MobiDB-lite"/>
    </source>
</evidence>
<evidence type="ECO:0000313" key="3">
    <source>
        <dbReference type="Proteomes" id="UP000177791"/>
    </source>
</evidence>
<name>A0A1G1TAH1_9BACT</name>
<organism evidence="2 3">
    <name type="scientific">Hymenobacter glacialis</name>
    <dbReference type="NCBI Taxonomy" id="1908236"/>
    <lineage>
        <taxon>Bacteria</taxon>
        <taxon>Pseudomonadati</taxon>
        <taxon>Bacteroidota</taxon>
        <taxon>Cytophagia</taxon>
        <taxon>Cytophagales</taxon>
        <taxon>Hymenobacteraceae</taxon>
        <taxon>Hymenobacter</taxon>
    </lineage>
</organism>
<dbReference type="OrthoDB" id="878614at2"/>
<evidence type="ECO:0008006" key="4">
    <source>
        <dbReference type="Google" id="ProtNLM"/>
    </source>
</evidence>
<gene>
    <name evidence="2" type="ORF">BEN48_11020</name>
</gene>
<accession>A0A1G1TAH1</accession>
<protein>
    <recommendedName>
        <fullName evidence="4">Transposase Helix-turn-helix domain-containing protein</fullName>
    </recommendedName>
</protein>
<comment type="caution">
    <text evidence="2">The sequence shown here is derived from an EMBL/GenBank/DDBJ whole genome shotgun (WGS) entry which is preliminary data.</text>
</comment>
<feature type="region of interest" description="Disordered" evidence="1">
    <location>
        <begin position="142"/>
        <end position="163"/>
    </location>
</feature>
<reference evidence="2 3" key="1">
    <citation type="submission" date="2016-08" db="EMBL/GenBank/DDBJ databases">
        <title>Hymenobacter coccineus sp. nov., Hymenobacter lapidarius sp. nov. and Hymenobacter glacialis sp. nov., isolated from Antarctic soil.</title>
        <authorList>
            <person name="Sedlacek I."/>
            <person name="Kralova S."/>
            <person name="Kyrova K."/>
            <person name="Maslanova I."/>
            <person name="Stankova E."/>
            <person name="Vrbovska V."/>
            <person name="Nemec M."/>
            <person name="Bartak M."/>
            <person name="Svec P."/>
            <person name="Busse H.-J."/>
            <person name="Pantucek R."/>
        </authorList>
    </citation>
    <scope>NUCLEOTIDE SEQUENCE [LARGE SCALE GENOMIC DNA]</scope>
    <source>
        <strain evidence="2 3">CCM 8648</strain>
    </source>
</reference>